<dbReference type="EMBL" id="FUYM01000014">
    <property type="protein sequence ID" value="SKC07519.1"/>
    <property type="molecule type" value="Genomic_DNA"/>
</dbReference>
<accession>A0A1T5GGI2</accession>
<dbReference type="Gene3D" id="3.40.50.11380">
    <property type="match status" value="1"/>
</dbReference>
<reference evidence="2" key="1">
    <citation type="submission" date="2017-02" db="EMBL/GenBank/DDBJ databases">
        <authorList>
            <person name="Varghese N."/>
            <person name="Submissions S."/>
        </authorList>
    </citation>
    <scope>NUCLEOTIDE SEQUENCE [LARGE SCALE GENOMIC DNA]</scope>
    <source>
        <strain evidence="2">UM2</strain>
    </source>
</reference>
<keyword evidence="2" id="KW-1185">Reference proteome</keyword>
<name>A0A1T5GGI2_9SPHN</name>
<gene>
    <name evidence="1" type="ORF">SAMN06295920_11495</name>
</gene>
<protein>
    <recommendedName>
        <fullName evidence="3">Glycosyltransferase family 1 protein</fullName>
    </recommendedName>
</protein>
<dbReference type="AlphaFoldDB" id="A0A1T5GGI2"/>
<dbReference type="Proteomes" id="UP000189818">
    <property type="component" value="Unassembled WGS sequence"/>
</dbReference>
<dbReference type="RefSeq" id="WP_079650626.1">
    <property type="nucleotide sequence ID" value="NZ_FUYM01000014.1"/>
</dbReference>
<dbReference type="OrthoDB" id="9815663at2"/>
<sequence length="507" mass="55675">MADETGANGAIPGGAVLPPMGFGWLDEELPAGPWSSALRGSLCDAMKTLGWAAVHAGEFAPLEHLYRDFATIFPRLLVDRDDIDRAADLYTLLHIMLWRRTQLLSELTVFNADVVRPFADYLGRHFPPLAPHASDRRVPRIAYLSETSDLFGANAVARITVSLMLGQHELRAEADRPILYCINSPATELWAFAEAFGLQIRDMARETPSRTMEAIIAQLAADEIDVLIADSNCAVATMVLQRRPVPVQAFHENGFATWAIPELDLALMGITRPSPALFAPGVEMVRTPRNTAFVFQRIERPEASIAAVRGVLCAESGVTTPSVVYGVYGRMAKITADYMAQVEAILLRDPRAIFFAGGTGRISPIMDRKRASPAGRRMVIYNEFIDGHVIGECIDIFLDSFPFPGGMSCIEVQARGVPVVWMAPPPDGEQMIIGDQRDPKLKARDADHYVELALQAADPAAWTAFGETAIGIARRFGDMREQAELVEAHIAAAWARARARRNRRMAA</sequence>
<evidence type="ECO:0008006" key="3">
    <source>
        <dbReference type="Google" id="ProtNLM"/>
    </source>
</evidence>
<dbReference type="STRING" id="439228.SAMN06295920_11495"/>
<evidence type="ECO:0000313" key="1">
    <source>
        <dbReference type="EMBL" id="SKC07519.1"/>
    </source>
</evidence>
<dbReference type="Gene3D" id="3.40.50.2000">
    <property type="entry name" value="Glycogen Phosphorylase B"/>
    <property type="match status" value="1"/>
</dbReference>
<evidence type="ECO:0000313" key="2">
    <source>
        <dbReference type="Proteomes" id="UP000189818"/>
    </source>
</evidence>
<proteinExistence type="predicted"/>
<organism evidence="1 2">
    <name type="scientific">Rhizorhabdus histidinilytica</name>
    <dbReference type="NCBI Taxonomy" id="439228"/>
    <lineage>
        <taxon>Bacteria</taxon>
        <taxon>Pseudomonadati</taxon>
        <taxon>Pseudomonadota</taxon>
        <taxon>Alphaproteobacteria</taxon>
        <taxon>Sphingomonadales</taxon>
        <taxon>Sphingomonadaceae</taxon>
        <taxon>Rhizorhabdus</taxon>
    </lineage>
</organism>